<keyword evidence="6" id="KW-1185">Reference proteome</keyword>
<dbReference type="SUPFAM" id="SSF90123">
    <property type="entry name" value="ABC transporter transmembrane region"/>
    <property type="match status" value="1"/>
</dbReference>
<dbReference type="GO" id="GO:0005524">
    <property type="term" value="F:ATP binding"/>
    <property type="evidence" value="ECO:0007669"/>
    <property type="project" value="InterPro"/>
</dbReference>
<keyword evidence="3" id="KW-0472">Membrane</keyword>
<comment type="caution">
    <text evidence="5">The sequence shown here is derived from an EMBL/GenBank/DDBJ whole genome shotgun (WGS) entry which is preliminary data.</text>
</comment>
<dbReference type="InterPro" id="IPR011527">
    <property type="entry name" value="ABC1_TM_dom"/>
</dbReference>
<dbReference type="InterPro" id="IPR036640">
    <property type="entry name" value="ABC1_TM_sf"/>
</dbReference>
<reference evidence="5" key="1">
    <citation type="submission" date="2020-08" db="EMBL/GenBank/DDBJ databases">
        <title>Spodoptera exigua strain:BAW_Kor-Di-RS1 Genome sequencing and assembly.</title>
        <authorList>
            <person name="Kim J."/>
            <person name="Nam H.Y."/>
            <person name="Kwon M."/>
            <person name="Choi J.H."/>
            <person name="Cho S.R."/>
            <person name="Kim G.-H."/>
        </authorList>
    </citation>
    <scope>NUCLEOTIDE SEQUENCE</scope>
    <source>
        <strain evidence="5">BAW_Kor-Di-RS1</strain>
        <tissue evidence="5">Whole-body</tissue>
    </source>
</reference>
<protein>
    <recommendedName>
        <fullName evidence="4">ABC transmembrane type-1 domain-containing protein</fullName>
    </recommendedName>
</protein>
<name>A0A835G0A4_SPOEX</name>
<dbReference type="EMBL" id="JACKWZ010000853">
    <property type="protein sequence ID" value="KAF9404923.1"/>
    <property type="molecule type" value="Genomic_DNA"/>
</dbReference>
<dbReference type="GO" id="GO:0140359">
    <property type="term" value="F:ABC-type transporter activity"/>
    <property type="evidence" value="ECO:0007669"/>
    <property type="project" value="InterPro"/>
</dbReference>
<evidence type="ECO:0000256" key="1">
    <source>
        <dbReference type="ARBA" id="ARBA00022692"/>
    </source>
</evidence>
<dbReference type="AlphaFoldDB" id="A0A835G0A4"/>
<organism evidence="5 6">
    <name type="scientific">Spodoptera exigua</name>
    <name type="common">Beet armyworm</name>
    <name type="synonym">Noctua fulgens</name>
    <dbReference type="NCBI Taxonomy" id="7107"/>
    <lineage>
        <taxon>Eukaryota</taxon>
        <taxon>Metazoa</taxon>
        <taxon>Ecdysozoa</taxon>
        <taxon>Arthropoda</taxon>
        <taxon>Hexapoda</taxon>
        <taxon>Insecta</taxon>
        <taxon>Pterygota</taxon>
        <taxon>Neoptera</taxon>
        <taxon>Endopterygota</taxon>
        <taxon>Lepidoptera</taxon>
        <taxon>Glossata</taxon>
        <taxon>Ditrysia</taxon>
        <taxon>Noctuoidea</taxon>
        <taxon>Noctuidae</taxon>
        <taxon>Amphipyrinae</taxon>
        <taxon>Spodoptera</taxon>
    </lineage>
</organism>
<evidence type="ECO:0000259" key="4">
    <source>
        <dbReference type="PROSITE" id="PS50929"/>
    </source>
</evidence>
<dbReference type="Pfam" id="PF00664">
    <property type="entry name" value="ABC_membrane"/>
    <property type="match status" value="1"/>
</dbReference>
<evidence type="ECO:0000313" key="6">
    <source>
        <dbReference type="Proteomes" id="UP000648187"/>
    </source>
</evidence>
<evidence type="ECO:0000256" key="2">
    <source>
        <dbReference type="ARBA" id="ARBA00022989"/>
    </source>
</evidence>
<gene>
    <name evidence="5" type="ORF">HW555_014095</name>
</gene>
<dbReference type="Proteomes" id="UP000648187">
    <property type="component" value="Unassembled WGS sequence"/>
</dbReference>
<dbReference type="GO" id="GO:0016020">
    <property type="term" value="C:membrane"/>
    <property type="evidence" value="ECO:0007669"/>
    <property type="project" value="InterPro"/>
</dbReference>
<sequence length="123" mass="13742">MAFVKAFDRSNEQEMAAGATLNASIIESLEGIETIKAYNGEDKVYNKIDQQFNIINLQVKMQTAQVANRRLNEIFYIEPEQIEGSQTKNITSKIFNDGITVDNVSFSYGMKAPVLQAITTSIL</sequence>
<evidence type="ECO:0000313" key="5">
    <source>
        <dbReference type="EMBL" id="KAF9404923.1"/>
    </source>
</evidence>
<keyword evidence="2" id="KW-1133">Transmembrane helix</keyword>
<accession>A0A835G0A4</accession>
<dbReference type="PROSITE" id="PS50929">
    <property type="entry name" value="ABC_TM1F"/>
    <property type="match status" value="1"/>
</dbReference>
<evidence type="ECO:0000256" key="3">
    <source>
        <dbReference type="ARBA" id="ARBA00023136"/>
    </source>
</evidence>
<keyword evidence="1" id="KW-0812">Transmembrane</keyword>
<proteinExistence type="predicted"/>
<feature type="domain" description="ABC transmembrane type-1" evidence="4">
    <location>
        <begin position="1"/>
        <end position="53"/>
    </location>
</feature>
<dbReference type="Gene3D" id="1.20.1560.10">
    <property type="entry name" value="ABC transporter type 1, transmembrane domain"/>
    <property type="match status" value="1"/>
</dbReference>